<keyword evidence="3" id="KW-1185">Reference proteome</keyword>
<organism evidence="2 3">
    <name type="scientific">Tunturiibacter gelidiferens</name>
    <dbReference type="NCBI Taxonomy" id="3069689"/>
    <lineage>
        <taxon>Bacteria</taxon>
        <taxon>Pseudomonadati</taxon>
        <taxon>Acidobacteriota</taxon>
        <taxon>Terriglobia</taxon>
        <taxon>Terriglobales</taxon>
        <taxon>Acidobacteriaceae</taxon>
        <taxon>Tunturiibacter</taxon>
    </lineage>
</organism>
<evidence type="ECO:0000256" key="1">
    <source>
        <dbReference type="SAM" id="MobiDB-lite"/>
    </source>
</evidence>
<name>A0A9X0U318_9BACT</name>
<evidence type="ECO:0000313" key="2">
    <source>
        <dbReference type="EMBL" id="MBB5327951.1"/>
    </source>
</evidence>
<sequence>MCADGRGAVEAEEFAGGAASFEDSVRKKGQLVARSELQRRLRVLDSFKDAERKTGIALRLLAIAIRGKSAGVGERGLTVGTTSRRRQVANPPRPLCLKT</sequence>
<reference evidence="2 3" key="1">
    <citation type="submission" date="2020-08" db="EMBL/GenBank/DDBJ databases">
        <title>Genomic Encyclopedia of Type Strains, Phase IV (KMG-V): Genome sequencing to study the core and pangenomes of soil and plant-associated prokaryotes.</title>
        <authorList>
            <person name="Whitman W."/>
        </authorList>
    </citation>
    <scope>NUCLEOTIDE SEQUENCE [LARGE SCALE GENOMIC DNA]</scope>
    <source>
        <strain evidence="2 3">X5P2</strain>
    </source>
</reference>
<comment type="caution">
    <text evidence="2">The sequence shown here is derived from an EMBL/GenBank/DDBJ whole genome shotgun (WGS) entry which is preliminary data.</text>
</comment>
<dbReference type="AlphaFoldDB" id="A0A9X0U318"/>
<dbReference type="Proteomes" id="UP000535182">
    <property type="component" value="Unassembled WGS sequence"/>
</dbReference>
<protein>
    <submittedName>
        <fullName evidence="2">Uncharacterized protein</fullName>
    </submittedName>
</protein>
<feature type="region of interest" description="Disordered" evidence="1">
    <location>
        <begin position="76"/>
        <end position="99"/>
    </location>
</feature>
<evidence type="ECO:0000313" key="3">
    <source>
        <dbReference type="Proteomes" id="UP000535182"/>
    </source>
</evidence>
<gene>
    <name evidence="2" type="ORF">HDF14_001557</name>
</gene>
<dbReference type="EMBL" id="JACHEB010000003">
    <property type="protein sequence ID" value="MBB5327951.1"/>
    <property type="molecule type" value="Genomic_DNA"/>
</dbReference>
<accession>A0A9X0U318</accession>
<proteinExistence type="predicted"/>